<dbReference type="Ensembl" id="ENSACLT00000007358.2">
    <property type="protein sequence ID" value="ENSACLP00000007198.1"/>
    <property type="gene ID" value="ENSACLG00000004871.2"/>
</dbReference>
<reference evidence="16" key="3">
    <citation type="submission" date="2025-09" db="UniProtKB">
        <authorList>
            <consortium name="Ensembl"/>
        </authorList>
    </citation>
    <scope>IDENTIFICATION</scope>
</reference>
<feature type="coiled-coil region" evidence="13">
    <location>
        <begin position="239"/>
        <end position="383"/>
    </location>
</feature>
<keyword evidence="9" id="KW-0969">Cilium</keyword>
<reference evidence="16" key="2">
    <citation type="submission" date="2025-08" db="UniProtKB">
        <authorList>
            <consortium name="Ensembl"/>
        </authorList>
    </citation>
    <scope>IDENTIFICATION</scope>
</reference>
<evidence type="ECO:0000256" key="14">
    <source>
        <dbReference type="SAM" id="MobiDB-lite"/>
    </source>
</evidence>
<evidence type="ECO:0000313" key="16">
    <source>
        <dbReference type="Ensembl" id="ENSACLP00000007198.1"/>
    </source>
</evidence>
<keyword evidence="10" id="KW-0206">Cytoskeleton</keyword>
<evidence type="ECO:0000256" key="7">
    <source>
        <dbReference type="ARBA" id="ARBA00022846"/>
    </source>
</evidence>
<dbReference type="Bgee" id="ENSACLG00000004871">
    <property type="expression patterns" value="Expressed in anal fin and 5 other cell types or tissues"/>
</dbReference>
<evidence type="ECO:0000256" key="10">
    <source>
        <dbReference type="ARBA" id="ARBA00023212"/>
    </source>
</evidence>
<evidence type="ECO:0000256" key="9">
    <source>
        <dbReference type="ARBA" id="ARBA00023069"/>
    </source>
</evidence>
<feature type="coiled-coil region" evidence="13">
    <location>
        <begin position="24"/>
        <end position="93"/>
    </location>
</feature>
<dbReference type="Proteomes" id="UP000265100">
    <property type="component" value="Chromosome 1"/>
</dbReference>
<keyword evidence="6" id="KW-0493">Microtubule</keyword>
<dbReference type="InterPro" id="IPR025593">
    <property type="entry name" value="GAS8_dom"/>
</dbReference>
<keyword evidence="17" id="KW-1185">Reference proteome</keyword>
<dbReference type="GO" id="GO:0031267">
    <property type="term" value="F:small GTPase binding"/>
    <property type="evidence" value="ECO:0007669"/>
    <property type="project" value="InterPro"/>
</dbReference>
<dbReference type="OMA" id="SVFYNFQ"/>
<dbReference type="GO" id="GO:0008017">
    <property type="term" value="F:microtubule binding"/>
    <property type="evidence" value="ECO:0007669"/>
    <property type="project" value="InterPro"/>
</dbReference>
<evidence type="ECO:0000256" key="13">
    <source>
        <dbReference type="SAM" id="Coils"/>
    </source>
</evidence>
<evidence type="ECO:0000256" key="5">
    <source>
        <dbReference type="ARBA" id="ARBA00022490"/>
    </source>
</evidence>
<dbReference type="PANTHER" id="PTHR31543:SF0">
    <property type="entry name" value="DYNEIN REGULATORY COMPLEX SUBUNIT 4"/>
    <property type="match status" value="1"/>
</dbReference>
<accession>A0A3P8NR96</accession>
<keyword evidence="5" id="KW-0963">Cytoplasm</keyword>
<comment type="similarity">
    <text evidence="3">Belongs to the DRC4 family.</text>
</comment>
<dbReference type="GeneTree" id="ENSGT00390000009477"/>
<evidence type="ECO:0000256" key="11">
    <source>
        <dbReference type="ARBA" id="ARBA00023273"/>
    </source>
</evidence>
<evidence type="ECO:0000313" key="17">
    <source>
        <dbReference type="Proteomes" id="UP000265100"/>
    </source>
</evidence>
<protein>
    <recommendedName>
        <fullName evidence="4">Dynein regulatory complex subunit 4</fullName>
    </recommendedName>
    <alternativeName>
        <fullName evidence="12">Growth arrest-specific protein 8</fullName>
    </alternativeName>
</protein>
<dbReference type="InterPro" id="IPR039308">
    <property type="entry name" value="GAS8"/>
</dbReference>
<dbReference type="PANTHER" id="PTHR31543">
    <property type="entry name" value="DYNEIN REGULATORY COMPLEX SUBUNIT 4"/>
    <property type="match status" value="1"/>
</dbReference>
<reference evidence="16" key="1">
    <citation type="submission" date="2018-05" db="EMBL/GenBank/DDBJ databases">
        <authorList>
            <person name="Datahose"/>
        </authorList>
    </citation>
    <scope>NUCLEOTIDE SEQUENCE</scope>
</reference>
<evidence type="ECO:0000256" key="8">
    <source>
        <dbReference type="ARBA" id="ARBA00023054"/>
    </source>
</evidence>
<evidence type="ECO:0000256" key="3">
    <source>
        <dbReference type="ARBA" id="ARBA00009859"/>
    </source>
</evidence>
<organism evidence="16 17">
    <name type="scientific">Astatotilapia calliptera</name>
    <name type="common">Eastern happy</name>
    <name type="synonym">Chromis callipterus</name>
    <dbReference type="NCBI Taxonomy" id="8154"/>
    <lineage>
        <taxon>Eukaryota</taxon>
        <taxon>Metazoa</taxon>
        <taxon>Chordata</taxon>
        <taxon>Craniata</taxon>
        <taxon>Vertebrata</taxon>
        <taxon>Euteleostomi</taxon>
        <taxon>Actinopterygii</taxon>
        <taxon>Neopterygii</taxon>
        <taxon>Teleostei</taxon>
        <taxon>Neoteleostei</taxon>
        <taxon>Acanthomorphata</taxon>
        <taxon>Ovalentaria</taxon>
        <taxon>Cichlomorphae</taxon>
        <taxon>Cichliformes</taxon>
        <taxon>Cichlidae</taxon>
        <taxon>African cichlids</taxon>
        <taxon>Pseudocrenilabrinae</taxon>
        <taxon>Haplochromini</taxon>
        <taxon>Astatotilapia</taxon>
    </lineage>
</organism>
<dbReference type="Pfam" id="PF13851">
    <property type="entry name" value="GAS"/>
    <property type="match status" value="1"/>
</dbReference>
<dbReference type="GO" id="GO:0030317">
    <property type="term" value="P:flagellated sperm motility"/>
    <property type="evidence" value="ECO:0007669"/>
    <property type="project" value="TreeGrafter"/>
</dbReference>
<name>A0A3P8NR96_ASTCA</name>
<evidence type="ECO:0000259" key="15">
    <source>
        <dbReference type="Pfam" id="PF13851"/>
    </source>
</evidence>
<evidence type="ECO:0000256" key="1">
    <source>
        <dbReference type="ARBA" id="ARBA00004230"/>
    </source>
</evidence>
<keyword evidence="8 13" id="KW-0175">Coiled coil</keyword>
<dbReference type="GO" id="GO:0005794">
    <property type="term" value="C:Golgi apparatus"/>
    <property type="evidence" value="ECO:0007669"/>
    <property type="project" value="TreeGrafter"/>
</dbReference>
<dbReference type="GO" id="GO:0031514">
    <property type="term" value="C:motile cilium"/>
    <property type="evidence" value="ECO:0007669"/>
    <property type="project" value="UniProtKB-SubCell"/>
</dbReference>
<feature type="coiled-coil region" evidence="13">
    <location>
        <begin position="120"/>
        <end position="147"/>
    </location>
</feature>
<keyword evidence="11" id="KW-0966">Cell projection</keyword>
<gene>
    <name evidence="16" type="primary">GAS8</name>
</gene>
<feature type="domain" description="Growth arrest-specific protein 8" evidence="15">
    <location>
        <begin position="221"/>
        <end position="412"/>
    </location>
</feature>
<evidence type="ECO:0000256" key="2">
    <source>
        <dbReference type="ARBA" id="ARBA00004245"/>
    </source>
</evidence>
<dbReference type="OrthoDB" id="767661at2759"/>
<evidence type="ECO:0000256" key="6">
    <source>
        <dbReference type="ARBA" id="ARBA00022701"/>
    </source>
</evidence>
<comment type="subcellular location">
    <subcellularLocation>
        <location evidence="1">Cell projection</location>
        <location evidence="1">Cilium</location>
        <location evidence="1">Flagellum</location>
    </subcellularLocation>
    <subcellularLocation>
        <location evidence="2">Cytoplasm</location>
        <location evidence="2">Cytoskeleton</location>
    </subcellularLocation>
</comment>
<evidence type="ECO:0000256" key="4">
    <source>
        <dbReference type="ARBA" id="ARBA00021301"/>
    </source>
</evidence>
<dbReference type="GO" id="GO:0005874">
    <property type="term" value="C:microtubule"/>
    <property type="evidence" value="ECO:0007669"/>
    <property type="project" value="UniProtKB-KW"/>
</dbReference>
<keyword evidence="7" id="KW-0282">Flagellum</keyword>
<sequence length="449" mass="52412">MPPKKKSADKKPANPRTPTLINGLTKDEMSKEQLEEHIMRLREELDREREERNYFQLERDKIHSFWEITVRKQKEVDSELQKVEKDVEENEARHQLDVKVYKQKIKHLQHEHLNDIAELNADSLASNELMEKEQEHLEEELRKTITRVDIQEINFKHTKKELELKHGEELTTRSDHLEKQLAEITASFEMKVQALKQDLDNIWKSEISDSENHWNSHIAALKQDHDETYRSTEEFVIIMKTDTDTLTELKGEINEAKKKQKSMKLEVVTVLKENKHLAELISKIKEENDEIAKKLRHYSGNKDAIGNIKRKKLKDLKAEHEVLEQKFSELQLERDELRKAFTEIVEKAQHNGDIENMAVEKKLQALTESLEETEAQLSAVLSASNMDQTALSRVIKKTEAHIDSKNTAIKTLQHKINQISMVRKHLLLHTEVKAKALGVPVEELLCNSQ</sequence>
<feature type="region of interest" description="Disordered" evidence="14">
    <location>
        <begin position="1"/>
        <end position="22"/>
    </location>
</feature>
<dbReference type="STRING" id="8154.ENSACLP00000007198"/>
<dbReference type="AlphaFoldDB" id="A0A3P8NR96"/>
<evidence type="ECO:0000256" key="12">
    <source>
        <dbReference type="ARBA" id="ARBA00031568"/>
    </source>
</evidence>
<proteinExistence type="inferred from homology"/>